<accession>A0A6M1RPD2</accession>
<dbReference type="SUPFAM" id="SSF49313">
    <property type="entry name" value="Cadherin-like"/>
    <property type="match status" value="1"/>
</dbReference>
<dbReference type="InterPro" id="IPR001343">
    <property type="entry name" value="Hemolysn_Ca-bd"/>
</dbReference>
<dbReference type="RefSeq" id="WP_165016712.1">
    <property type="nucleotide sequence ID" value="NZ_JAALDL010000014.1"/>
</dbReference>
<comment type="caution">
    <text evidence="2">The sequence shown here is derived from an EMBL/GenBank/DDBJ whole genome shotgun (WGS) entry which is preliminary data.</text>
</comment>
<proteinExistence type="predicted"/>
<dbReference type="GO" id="GO:0016020">
    <property type="term" value="C:membrane"/>
    <property type="evidence" value="ECO:0007669"/>
    <property type="project" value="InterPro"/>
</dbReference>
<dbReference type="Proteomes" id="UP000473008">
    <property type="component" value="Unassembled WGS sequence"/>
</dbReference>
<dbReference type="InterPro" id="IPR011049">
    <property type="entry name" value="Serralysin-like_metalloprot_C"/>
</dbReference>
<dbReference type="PROSITE" id="PS00330">
    <property type="entry name" value="HEMOLYSIN_CALCIUM"/>
    <property type="match status" value="2"/>
</dbReference>
<dbReference type="GO" id="GO:0005509">
    <property type="term" value="F:calcium ion binding"/>
    <property type="evidence" value="ECO:0007669"/>
    <property type="project" value="InterPro"/>
</dbReference>
<dbReference type="InterPro" id="IPR019960">
    <property type="entry name" value="T1SS_VCA0849"/>
</dbReference>
<dbReference type="Gene3D" id="2.60.40.60">
    <property type="entry name" value="Cadherins"/>
    <property type="match status" value="2"/>
</dbReference>
<dbReference type="PRINTS" id="PR00313">
    <property type="entry name" value="CABNDNGRPT"/>
</dbReference>
<dbReference type="CDD" id="cd11304">
    <property type="entry name" value="Cadherin_repeat"/>
    <property type="match status" value="2"/>
</dbReference>
<protein>
    <submittedName>
        <fullName evidence="2">Type I secretion C-terminal target domain-containing protein</fullName>
    </submittedName>
</protein>
<dbReference type="SUPFAM" id="SSF51120">
    <property type="entry name" value="beta-Roll"/>
    <property type="match status" value="1"/>
</dbReference>
<evidence type="ECO:0000313" key="3">
    <source>
        <dbReference type="Proteomes" id="UP000473008"/>
    </source>
</evidence>
<keyword evidence="1" id="KW-0106">Calcium</keyword>
<reference evidence="2 3" key="1">
    <citation type="submission" date="2020-02" db="EMBL/GenBank/DDBJ databases">
        <title>The draft genome of Grimontia sedimenta sp. nov., isolated from benthic sediments near coral reefs south of Kuwait.</title>
        <authorList>
            <person name="Mahmoud H.M."/>
            <person name="Jose L."/>
            <person name="Eapen S."/>
        </authorList>
    </citation>
    <scope>NUCLEOTIDE SEQUENCE [LARGE SCALE GENOMIC DNA]</scope>
    <source>
        <strain evidence="2 3">S25</strain>
    </source>
</reference>
<dbReference type="Pfam" id="PF00353">
    <property type="entry name" value="HemolysinCabind"/>
    <property type="match status" value="1"/>
</dbReference>
<dbReference type="EMBL" id="JAALDL010000014">
    <property type="protein sequence ID" value="NGN99349.1"/>
    <property type="molecule type" value="Genomic_DNA"/>
</dbReference>
<organism evidence="2 3">
    <name type="scientific">Grimontia sedimenti</name>
    <dbReference type="NCBI Taxonomy" id="2711294"/>
    <lineage>
        <taxon>Bacteria</taxon>
        <taxon>Pseudomonadati</taxon>
        <taxon>Pseudomonadota</taxon>
        <taxon>Gammaproteobacteria</taxon>
        <taxon>Vibrionales</taxon>
        <taxon>Vibrionaceae</taxon>
        <taxon>Grimontia</taxon>
    </lineage>
</organism>
<dbReference type="NCBIfam" id="TIGR03661">
    <property type="entry name" value="T1SS_VCA0849"/>
    <property type="match status" value="1"/>
</dbReference>
<sequence>MTYSLSDSHGGAFSINSSTGQVYVANHNLLNASTEPEVTIEVTATSADGTSVSQQYTIDVTAETDGSGIGAVTDNNGSSNTVSESAANGTSVGLTAYADPEGIGSWIDNTEVRWHGHGGSHVTGIHANGIPAGATVDFYLGGTLISSVVASGGTVYAHHSNYNQTISNNTDVWATVTYEGQTSNVASGLHYESSWNNYVISKSTSQDSVSYSLTDDYNGAFQINASTGQVTIRDNTKLDYETDPNPTVTVRAVDSQGNVSLKTFGITLTDDYVEVADSYTITEENILTVDASSGLLSNDTGDTNQSIQVATDGSGSNAATVSGATVFMTTLGGKVTVNADGSFTYEAPLLDHTSTETIQDSFYYRLGDGGTWTEVTLNVTDQNVTANDDTDSVGAQGEIYGNVISDSGGTDTASSDAMVTSVLYDGATYFVSGPTTITASLGTLTINPDGSYSFQSSATGSGPFAAELFTYTLGDDDGDTDTAVLTINHDTSMTAVADVVSVNESSLVYGSEYSADLHYRVGNVLDNDLGVTGDAQIDSVVWNATTYTADGNGIITINTDHGDFTMYTEDYGVHRAGEYQFQLISASDSNNESEVFTYNLSNGSESVSSTVTVSIIDDPIISFAGLDTDDTFTGTSVEETIFGGGGDDILDGGLGSDLIVGGSGTDRLTGGDGSDTFKFLQSDVEGTITVNVDSITDFDMGSDILDLSDLLQNESEATLEDYLSFIDNGSGNAVLSISSEGDGNVDQQIVFENLSVSDMTAAYSLDTSGKTDGEISKMLLDTMVLQSQLHIDG</sequence>
<name>A0A6M1RPD2_9GAMM</name>
<evidence type="ECO:0000256" key="1">
    <source>
        <dbReference type="ARBA" id="ARBA00022837"/>
    </source>
</evidence>
<dbReference type="InterPro" id="IPR018511">
    <property type="entry name" value="Hemolysin-typ_Ca-bd_CS"/>
</dbReference>
<evidence type="ECO:0000313" key="2">
    <source>
        <dbReference type="EMBL" id="NGN99349.1"/>
    </source>
</evidence>
<dbReference type="InterPro" id="IPR015919">
    <property type="entry name" value="Cadherin-like_sf"/>
</dbReference>
<keyword evidence="3" id="KW-1185">Reference proteome</keyword>
<dbReference type="AlphaFoldDB" id="A0A6M1RPD2"/>
<dbReference type="Gene3D" id="2.150.10.10">
    <property type="entry name" value="Serralysin-like metalloprotease, C-terminal"/>
    <property type="match status" value="1"/>
</dbReference>
<gene>
    <name evidence="2" type="ORF">G5S52_17355</name>
</gene>